<dbReference type="InterPro" id="IPR018060">
    <property type="entry name" value="HTH_AraC"/>
</dbReference>
<evidence type="ECO:0000256" key="2">
    <source>
        <dbReference type="ARBA" id="ARBA00023125"/>
    </source>
</evidence>
<dbReference type="Gene3D" id="1.10.10.60">
    <property type="entry name" value="Homeodomain-like"/>
    <property type="match status" value="1"/>
</dbReference>
<dbReference type="Pfam" id="PF14525">
    <property type="entry name" value="AraC_binding_2"/>
    <property type="match status" value="1"/>
</dbReference>
<proteinExistence type="predicted"/>
<dbReference type="InterPro" id="IPR050204">
    <property type="entry name" value="AraC_XylS_family_regulators"/>
</dbReference>
<keyword evidence="1" id="KW-0805">Transcription regulation</keyword>
<reference evidence="5 6" key="1">
    <citation type="submission" date="2020-08" db="EMBL/GenBank/DDBJ databases">
        <title>Genomic Encyclopedia of Type Strains, Phase IV (KMG-IV): sequencing the most valuable type-strain genomes for metagenomic binning, comparative biology and taxonomic classification.</title>
        <authorList>
            <person name="Goeker M."/>
        </authorList>
    </citation>
    <scope>NUCLEOTIDE SEQUENCE [LARGE SCALE GENOMIC DNA]</scope>
    <source>
        <strain evidence="5 6">DSM 14552</strain>
    </source>
</reference>
<dbReference type="Proteomes" id="UP000562395">
    <property type="component" value="Unassembled WGS sequence"/>
</dbReference>
<dbReference type="PANTHER" id="PTHR46796">
    <property type="entry name" value="HTH-TYPE TRANSCRIPTIONAL ACTIVATOR RHAS-RELATED"/>
    <property type="match status" value="1"/>
</dbReference>
<dbReference type="EMBL" id="JACICY010000001">
    <property type="protein sequence ID" value="MBB3858808.1"/>
    <property type="molecule type" value="Genomic_DNA"/>
</dbReference>
<organism evidence="5 6">
    <name type="scientific">Novosphingobium hassiacum</name>
    <dbReference type="NCBI Taxonomy" id="173676"/>
    <lineage>
        <taxon>Bacteria</taxon>
        <taxon>Pseudomonadati</taxon>
        <taxon>Pseudomonadota</taxon>
        <taxon>Alphaproteobacteria</taxon>
        <taxon>Sphingomonadales</taxon>
        <taxon>Sphingomonadaceae</taxon>
        <taxon>Novosphingobium</taxon>
    </lineage>
</organism>
<dbReference type="PROSITE" id="PS01124">
    <property type="entry name" value="HTH_ARAC_FAMILY_2"/>
    <property type="match status" value="1"/>
</dbReference>
<dbReference type="SMART" id="SM00342">
    <property type="entry name" value="HTH_ARAC"/>
    <property type="match status" value="1"/>
</dbReference>
<dbReference type="InterPro" id="IPR035418">
    <property type="entry name" value="AraC-bd_2"/>
</dbReference>
<keyword evidence="2 5" id="KW-0238">DNA-binding</keyword>
<dbReference type="Pfam" id="PF12833">
    <property type="entry name" value="HTH_18"/>
    <property type="match status" value="1"/>
</dbReference>
<evidence type="ECO:0000313" key="6">
    <source>
        <dbReference type="Proteomes" id="UP000562395"/>
    </source>
</evidence>
<protein>
    <submittedName>
        <fullName evidence="5">AraC-like DNA-binding protein</fullName>
    </submittedName>
</protein>
<evidence type="ECO:0000313" key="5">
    <source>
        <dbReference type="EMBL" id="MBB3858808.1"/>
    </source>
</evidence>
<comment type="caution">
    <text evidence="5">The sequence shown here is derived from an EMBL/GenBank/DDBJ whole genome shotgun (WGS) entry which is preliminary data.</text>
</comment>
<evidence type="ECO:0000256" key="3">
    <source>
        <dbReference type="ARBA" id="ARBA00023163"/>
    </source>
</evidence>
<evidence type="ECO:0000259" key="4">
    <source>
        <dbReference type="PROSITE" id="PS01124"/>
    </source>
</evidence>
<dbReference type="SUPFAM" id="SSF46689">
    <property type="entry name" value="Homeodomain-like"/>
    <property type="match status" value="1"/>
</dbReference>
<dbReference type="PANTHER" id="PTHR46796:SF6">
    <property type="entry name" value="ARAC SUBFAMILY"/>
    <property type="match status" value="1"/>
</dbReference>
<keyword evidence="3" id="KW-0804">Transcription</keyword>
<dbReference type="GO" id="GO:0043565">
    <property type="term" value="F:sequence-specific DNA binding"/>
    <property type="evidence" value="ECO:0007669"/>
    <property type="project" value="InterPro"/>
</dbReference>
<dbReference type="AlphaFoldDB" id="A0A7W5ZTI8"/>
<name>A0A7W5ZTI8_9SPHN</name>
<dbReference type="GO" id="GO:0003700">
    <property type="term" value="F:DNA-binding transcription factor activity"/>
    <property type="evidence" value="ECO:0007669"/>
    <property type="project" value="InterPro"/>
</dbReference>
<feature type="domain" description="HTH araC/xylS-type" evidence="4">
    <location>
        <begin position="208"/>
        <end position="309"/>
    </location>
</feature>
<gene>
    <name evidence="5" type="ORF">GGQ88_000048</name>
</gene>
<dbReference type="InterPro" id="IPR009057">
    <property type="entry name" value="Homeodomain-like_sf"/>
</dbReference>
<keyword evidence="6" id="KW-1185">Reference proteome</keyword>
<accession>A0A7W5ZTI8</accession>
<dbReference type="RefSeq" id="WP_183611025.1">
    <property type="nucleotide sequence ID" value="NZ_JACICY010000001.1"/>
</dbReference>
<sequence>MKEVLHISTMNAPVGQRHRFWTDQVAAYLSTMEIDVRRKIDFQGSIALRPLGAARIALVDAEYQSVTHRADGRDDRLQLSLVDQGGMEVRRFGQTLTLSQGDWCLLDERESYSFVTSPRCACIVMQMPGPWARRLMPDPGGSVIAGTSCDPHWQRALALGLRAVGSHQASSPVMDDDMLAEQLGNLLALAMSPHAIKVDGRQRGALLRAIRRSMLERHNEPHLGASQIAYLNKISVRYLHKLFASAGTTFGHELLQLRLASAKRLLADQRYIRVSVGEISSLSGFATPEAFTRHFKGALGVTPRKYRQETLK</sequence>
<evidence type="ECO:0000256" key="1">
    <source>
        <dbReference type="ARBA" id="ARBA00023015"/>
    </source>
</evidence>